<evidence type="ECO:0000313" key="1">
    <source>
        <dbReference type="EMBL" id="GJS63106.1"/>
    </source>
</evidence>
<reference evidence="1" key="1">
    <citation type="journal article" date="2022" name="Int. J. Mol. Sci.">
        <title>Draft Genome of Tanacetum Coccineum: Genomic Comparison of Closely Related Tanacetum-Family Plants.</title>
        <authorList>
            <person name="Yamashiro T."/>
            <person name="Shiraishi A."/>
            <person name="Nakayama K."/>
            <person name="Satake H."/>
        </authorList>
    </citation>
    <scope>NUCLEOTIDE SEQUENCE</scope>
</reference>
<dbReference type="EMBL" id="BQNB010009406">
    <property type="protein sequence ID" value="GJS63106.1"/>
    <property type="molecule type" value="Genomic_DNA"/>
</dbReference>
<sequence>MRTRSSGEEPISPLFEPEHFIHQTIKKTKKKHPFVPLENCQLRIKYPPFLKLLEAKVVYNPFHDLPFPMADDQPMWGNNRAVAPTLGAAIVAVDLGDNFTMKGHHLSMIKDCQFDGHARADPHKHIAEFIEICGMFIYGNTNVDSIKLKLLPSSLAGDTKVWYNELSPGVIATCEQMREAFVLGMCRGRKRKKTQRNEA</sequence>
<accession>A0ABQ4XE65</accession>
<comment type="caution">
    <text evidence="1">The sequence shown here is derived from an EMBL/GenBank/DDBJ whole genome shotgun (WGS) entry which is preliminary data.</text>
</comment>
<dbReference type="PANTHER" id="PTHR33223">
    <property type="entry name" value="CCHC-TYPE DOMAIN-CONTAINING PROTEIN"/>
    <property type="match status" value="1"/>
</dbReference>
<dbReference type="Proteomes" id="UP001151760">
    <property type="component" value="Unassembled WGS sequence"/>
</dbReference>
<gene>
    <name evidence="1" type="ORF">Tco_0677670</name>
</gene>
<organism evidence="1 2">
    <name type="scientific">Tanacetum coccineum</name>
    <dbReference type="NCBI Taxonomy" id="301880"/>
    <lineage>
        <taxon>Eukaryota</taxon>
        <taxon>Viridiplantae</taxon>
        <taxon>Streptophyta</taxon>
        <taxon>Embryophyta</taxon>
        <taxon>Tracheophyta</taxon>
        <taxon>Spermatophyta</taxon>
        <taxon>Magnoliopsida</taxon>
        <taxon>eudicotyledons</taxon>
        <taxon>Gunneridae</taxon>
        <taxon>Pentapetalae</taxon>
        <taxon>asterids</taxon>
        <taxon>campanulids</taxon>
        <taxon>Asterales</taxon>
        <taxon>Asteraceae</taxon>
        <taxon>Asteroideae</taxon>
        <taxon>Anthemideae</taxon>
        <taxon>Anthemidinae</taxon>
        <taxon>Tanacetum</taxon>
    </lineage>
</organism>
<dbReference type="PANTHER" id="PTHR33223:SF6">
    <property type="entry name" value="CCHC-TYPE DOMAIN-CONTAINING PROTEIN"/>
    <property type="match status" value="1"/>
</dbReference>
<name>A0ABQ4XE65_9ASTR</name>
<proteinExistence type="predicted"/>
<evidence type="ECO:0008006" key="3">
    <source>
        <dbReference type="Google" id="ProtNLM"/>
    </source>
</evidence>
<keyword evidence="2" id="KW-1185">Reference proteome</keyword>
<reference evidence="1" key="2">
    <citation type="submission" date="2022-01" db="EMBL/GenBank/DDBJ databases">
        <authorList>
            <person name="Yamashiro T."/>
            <person name="Shiraishi A."/>
            <person name="Satake H."/>
            <person name="Nakayama K."/>
        </authorList>
    </citation>
    <scope>NUCLEOTIDE SEQUENCE</scope>
</reference>
<evidence type="ECO:0000313" key="2">
    <source>
        <dbReference type="Proteomes" id="UP001151760"/>
    </source>
</evidence>
<protein>
    <recommendedName>
        <fullName evidence="3">Reverse transcriptase domain-containing protein</fullName>
    </recommendedName>
</protein>